<dbReference type="OrthoDB" id="9798761at2"/>
<protein>
    <submittedName>
        <fullName evidence="1">6-O-methylguanine DNA methyltransferase-like protein</fullName>
    </submittedName>
</protein>
<dbReference type="Gene3D" id="3.40.1350.10">
    <property type="match status" value="1"/>
</dbReference>
<evidence type="ECO:0000313" key="2">
    <source>
        <dbReference type="Proteomes" id="UP000295560"/>
    </source>
</evidence>
<dbReference type="EMBL" id="SMFZ01000002">
    <property type="protein sequence ID" value="TCK22780.1"/>
    <property type="molecule type" value="Genomic_DNA"/>
</dbReference>
<gene>
    <name evidence="1" type="ORF">EV378_6790</name>
</gene>
<comment type="caution">
    <text evidence="1">The sequence shown here is derived from an EMBL/GenBank/DDBJ whole genome shotgun (WGS) entry which is preliminary data.</text>
</comment>
<dbReference type="Proteomes" id="UP000295560">
    <property type="component" value="Unassembled WGS sequence"/>
</dbReference>
<dbReference type="AlphaFoldDB" id="A0A4R1HQL8"/>
<dbReference type="GO" id="GO:0032259">
    <property type="term" value="P:methylation"/>
    <property type="evidence" value="ECO:0007669"/>
    <property type="project" value="UniProtKB-KW"/>
</dbReference>
<dbReference type="InterPro" id="IPR011856">
    <property type="entry name" value="tRNA_endonuc-like_dom_sf"/>
</dbReference>
<keyword evidence="1" id="KW-0489">Methyltransferase</keyword>
<dbReference type="SUPFAM" id="SSF46767">
    <property type="entry name" value="Methylated DNA-protein cysteine methyltransferase, C-terminal domain"/>
    <property type="match status" value="1"/>
</dbReference>
<dbReference type="GO" id="GO:0003676">
    <property type="term" value="F:nucleic acid binding"/>
    <property type="evidence" value="ECO:0007669"/>
    <property type="project" value="InterPro"/>
</dbReference>
<name>A0A4R1HQL8_PSEEN</name>
<keyword evidence="2" id="KW-1185">Reference proteome</keyword>
<proteinExistence type="predicted"/>
<reference evidence="1 2" key="1">
    <citation type="submission" date="2019-03" db="EMBL/GenBank/DDBJ databases">
        <title>Sequencing the genomes of 1000 actinobacteria strains.</title>
        <authorList>
            <person name="Klenk H.-P."/>
        </authorList>
    </citation>
    <scope>NUCLEOTIDE SEQUENCE [LARGE SCALE GENOMIC DNA]</scope>
    <source>
        <strain evidence="1 2">DSM 44969</strain>
    </source>
</reference>
<dbReference type="Gene3D" id="1.10.10.10">
    <property type="entry name" value="Winged helix-like DNA-binding domain superfamily/Winged helix DNA-binding domain"/>
    <property type="match status" value="1"/>
</dbReference>
<evidence type="ECO:0000313" key="1">
    <source>
        <dbReference type="EMBL" id="TCK22780.1"/>
    </source>
</evidence>
<dbReference type="GO" id="GO:0008168">
    <property type="term" value="F:methyltransferase activity"/>
    <property type="evidence" value="ECO:0007669"/>
    <property type="project" value="UniProtKB-KW"/>
</dbReference>
<keyword evidence="1" id="KW-0808">Transferase</keyword>
<dbReference type="InterPro" id="IPR036388">
    <property type="entry name" value="WH-like_DNA-bd_sf"/>
</dbReference>
<sequence>MDNLLVVNGTSATAAGETSLHEHNLMERQHLQEWVIENPQVLGDDVLIITSEFGSWAADADGTPAHDRLDILAIDGSGRLVVVELKRGTATRDVHLQAITYAALVSRFTLDTLAEAHRDFLRRRGNESDVDAARSRLLDHVGDDLDPELLRRPRLVLIATGFPKQVTHTVVWLSEMNLDIDLVQVSVWHVGGQILAGFSRIYPIPEVDTFTLAPAREETSTVTARVQQRTRSRNAVHLIVEAGLLPDGTRMRMVPGHGTTPRIRDDIAAWVAADDRRRWARWHNNRSKPLRWEADGELDSATGLAERVFTEVTGQKATGIQGTAWWVLDDGNAPDGVDPEDWAALQSRTLVGLVEEVRPSSRDWSDLHEILTALPEGRWTSYGDLAEAIDSHPVPVGSHIARCNLCPNAWRVLNASGRVSAGFRWTDPDCLDRPADLLVAEGLSMPGETAAQTDRLRPDHLRALLDDAGP</sequence>
<dbReference type="RefSeq" id="WP_132431874.1">
    <property type="nucleotide sequence ID" value="NZ_SMFZ01000002.1"/>
</dbReference>
<accession>A0A4R1HQL8</accession>
<organism evidence="1 2">
    <name type="scientific">Pseudonocardia endophytica</name>
    <dbReference type="NCBI Taxonomy" id="401976"/>
    <lineage>
        <taxon>Bacteria</taxon>
        <taxon>Bacillati</taxon>
        <taxon>Actinomycetota</taxon>
        <taxon>Actinomycetes</taxon>
        <taxon>Pseudonocardiales</taxon>
        <taxon>Pseudonocardiaceae</taxon>
        <taxon>Pseudonocardia</taxon>
    </lineage>
</organism>
<dbReference type="InterPro" id="IPR036217">
    <property type="entry name" value="MethylDNA_cys_MeTrfase_DNAb"/>
</dbReference>